<organism evidence="4 5">
    <name type="scientific">Clostridium tetani</name>
    <dbReference type="NCBI Taxonomy" id="1513"/>
    <lineage>
        <taxon>Bacteria</taxon>
        <taxon>Bacillati</taxon>
        <taxon>Bacillota</taxon>
        <taxon>Clostridia</taxon>
        <taxon>Eubacteriales</taxon>
        <taxon>Clostridiaceae</taxon>
        <taxon>Clostridium</taxon>
    </lineage>
</organism>
<name>A0ABC8ECV7_CLOTA</name>
<dbReference type="RefSeq" id="WP_317724972.1">
    <property type="nucleotide sequence ID" value="NZ_AP026818.1"/>
</dbReference>
<dbReference type="NCBIfam" id="TIGR01760">
    <property type="entry name" value="tape_meas_TP901"/>
    <property type="match status" value="1"/>
</dbReference>
<evidence type="ECO:0000256" key="1">
    <source>
        <dbReference type="ARBA" id="ARBA00022612"/>
    </source>
</evidence>
<dbReference type="EMBL" id="AP026818">
    <property type="protein sequence ID" value="BDR81018.1"/>
    <property type="molecule type" value="Genomic_DNA"/>
</dbReference>
<evidence type="ECO:0000313" key="5">
    <source>
        <dbReference type="Proteomes" id="UP001321763"/>
    </source>
</evidence>
<accession>A0ABC8ECV7</accession>
<reference evidence="4 5" key="1">
    <citation type="submission" date="2022-09" db="EMBL/GenBank/DDBJ databases">
        <title>complete genome sequences of Clostridium tetani str. KHSU-234311-028 isolated from soil.</title>
        <authorList>
            <person name="Sekizuka T."/>
            <person name="Shitada C."/>
            <person name="Takahashi M."/>
            <person name="Kuroda M."/>
        </authorList>
    </citation>
    <scope>NUCLEOTIDE SEQUENCE [LARGE SCALE GENOMIC DNA]</scope>
    <source>
        <strain evidence="4 5">KHSU-234311-028</strain>
    </source>
</reference>
<sequence length="1041" mass="112184">MLLAKKEIYRLDIKIGVKGDDKAKKKLSATEKFAKSSEKKMKALNKIKASPSVKLNDKLSKPANKIKSKMSKLNKVKANPSVKLKDKATKPVEKIEKKTKKVDKIKAKPIVRLKDEATKPLNRIKAKLSAFSKSACSKLAAVATAGAIMIGGLGIGAAVNNFANFEQGLANVKAISGATAQEMQLLGKEAKRLGAETAWSAKDVTDAEMLLSQAGFKVQETIAALPGLLDMASAGDIQLAEATDIAAGTLRAFGMEASKSAHVADVLALTASRTNSDITGIGESMKYVAPVSKALGVSFEDTSAALGMLADANIKGSQAGTVLRAAFSRLSNPPKKAAGMIKKLGFSAFDAQGKMLPLGDVIGNLKKSLEGLTEQQKAQAVSTIFGVESMSGMLALVEQGPEKLKRLSNELENSDGVAKKMAETRLDSLQGQFTILKSAVEGMNIELGERLAPYAKEFVTWFTAKIPDITQGIVKVVEKISSLAKKFNSLGTGTKKMFTAVAIGAVAFNPLNKAIKGTTSTLTFLLGLSPKLATFFGIGKKATVAAGATKTLTIATGAASKGVAGLGLAAKGGTALLNPWVLGIGAATYAGVKLYKHLKKDSIPEVQRFGDEISKSTQKSLGAFMDLEKKATNSLKQITWSGTNLTQDLKNNLIGDFDEMTSQITTKIDERTQKSKNSLQVMLANSKNLNDKEKQQMTSSVDSLYKTKSQKVIKGNAEIQKILNDVAAKNGQITKAQSDRILQIKSEMLTSAVEIMSESETEQASILERMKLNSETISAEQAVDIVKKSLDQKEKTIQAAREEFDERLRFAAMLRAEGGAENEKLADKVATEAEKQLKEASEKAESMHTQVVEHAKQQAGEHAAQVEWETGKVKSNFDVMMDKIREFNALPIKEKVIRITQKINNIFKKQNKEQGTPYSLKEGKGYATGTTSATKGIHQVAEHGFELVVGRQHRLFNGGEKVFNHRQTKEILKQTESIEESPKPKFAVAQPQIAGAGGSNINVDVDMSNTFSNDNDVDKIVKDAMQEFGYKLKEALKNIKK</sequence>
<evidence type="ECO:0000256" key="2">
    <source>
        <dbReference type="SAM" id="Coils"/>
    </source>
</evidence>
<evidence type="ECO:0000259" key="3">
    <source>
        <dbReference type="Pfam" id="PF10145"/>
    </source>
</evidence>
<dbReference type="Proteomes" id="UP001321763">
    <property type="component" value="Chromosome"/>
</dbReference>
<feature type="domain" description="Phage tail tape measure protein" evidence="3">
    <location>
        <begin position="188"/>
        <end position="386"/>
    </location>
</feature>
<dbReference type="Pfam" id="PF10145">
    <property type="entry name" value="PhageMin_Tail"/>
    <property type="match status" value="1"/>
</dbReference>
<keyword evidence="1" id="KW-1188">Viral release from host cell</keyword>
<proteinExistence type="predicted"/>
<feature type="coiled-coil region" evidence="2">
    <location>
        <begin position="783"/>
        <end position="850"/>
    </location>
</feature>
<keyword evidence="2" id="KW-0175">Coiled coil</keyword>
<dbReference type="AlphaFoldDB" id="A0ABC8ECV7"/>
<evidence type="ECO:0000313" key="4">
    <source>
        <dbReference type="EMBL" id="BDR81018.1"/>
    </source>
</evidence>
<protein>
    <recommendedName>
        <fullName evidence="3">Phage tail tape measure protein domain-containing protein</fullName>
    </recommendedName>
</protein>
<gene>
    <name evidence="4" type="ORF">K234311028_12640</name>
</gene>
<dbReference type="PANTHER" id="PTHR37813">
    <property type="entry name" value="FELS-2 PROPHAGE PROTEIN"/>
    <property type="match status" value="1"/>
</dbReference>
<dbReference type="InterPro" id="IPR010090">
    <property type="entry name" value="Phage_tape_meas"/>
</dbReference>
<dbReference type="PANTHER" id="PTHR37813:SF1">
    <property type="entry name" value="FELS-2 PROPHAGE PROTEIN"/>
    <property type="match status" value="1"/>
</dbReference>